<keyword evidence="2 7" id="KW-0597">Phosphoprotein</keyword>
<dbReference type="PROSITE" id="PS50110">
    <property type="entry name" value="RESPONSE_REGULATORY"/>
    <property type="match status" value="1"/>
</dbReference>
<accession>A0A7X2TBE4</accession>
<dbReference type="GO" id="GO:0003677">
    <property type="term" value="F:DNA binding"/>
    <property type="evidence" value="ECO:0007669"/>
    <property type="project" value="UniProtKB-KW"/>
</dbReference>
<evidence type="ECO:0000256" key="1">
    <source>
        <dbReference type="ARBA" id="ARBA00018672"/>
    </source>
</evidence>
<reference evidence="10 11" key="1">
    <citation type="submission" date="2019-08" db="EMBL/GenBank/DDBJ databases">
        <title>In-depth cultivation of the pig gut microbiome towards novel bacterial diversity and tailored functional studies.</title>
        <authorList>
            <person name="Wylensek D."/>
            <person name="Hitch T.C.A."/>
            <person name="Clavel T."/>
        </authorList>
    </citation>
    <scope>NUCLEOTIDE SEQUENCE [LARGE SCALE GENOMIC DNA]</scope>
    <source>
        <strain evidence="10 11">WCA-389-WT-23D1</strain>
    </source>
</reference>
<evidence type="ECO:0000259" key="9">
    <source>
        <dbReference type="PROSITE" id="PS50110"/>
    </source>
</evidence>
<evidence type="ECO:0000313" key="10">
    <source>
        <dbReference type="EMBL" id="MSS35018.1"/>
    </source>
</evidence>
<gene>
    <name evidence="10" type="ORF">FYJ39_00085</name>
</gene>
<dbReference type="Pfam" id="PF00072">
    <property type="entry name" value="Response_reg"/>
    <property type="match status" value="1"/>
</dbReference>
<dbReference type="GO" id="GO:0000160">
    <property type="term" value="P:phosphorelay signal transduction system"/>
    <property type="evidence" value="ECO:0007669"/>
    <property type="project" value="InterPro"/>
</dbReference>
<name>A0A7X2TBE4_9CLOT</name>
<proteinExistence type="predicted"/>
<dbReference type="SUPFAM" id="SSF46894">
    <property type="entry name" value="C-terminal effector domain of the bipartite response regulators"/>
    <property type="match status" value="1"/>
</dbReference>
<evidence type="ECO:0000256" key="7">
    <source>
        <dbReference type="PROSITE-ProRule" id="PRU00169"/>
    </source>
</evidence>
<protein>
    <recommendedName>
        <fullName evidence="1">Stage 0 sporulation protein A homolog</fullName>
    </recommendedName>
</protein>
<dbReference type="InterPro" id="IPR016032">
    <property type="entry name" value="Sig_transdc_resp-reg_C-effctor"/>
</dbReference>
<keyword evidence="4" id="KW-0238">DNA-binding</keyword>
<dbReference type="EMBL" id="VUMD01000001">
    <property type="protein sequence ID" value="MSS35018.1"/>
    <property type="molecule type" value="Genomic_DNA"/>
</dbReference>
<dbReference type="GO" id="GO:0006355">
    <property type="term" value="P:regulation of DNA-templated transcription"/>
    <property type="evidence" value="ECO:0007669"/>
    <property type="project" value="InterPro"/>
</dbReference>
<dbReference type="SUPFAM" id="SSF52172">
    <property type="entry name" value="CheY-like"/>
    <property type="match status" value="1"/>
</dbReference>
<feature type="modified residue" description="4-aspartylphosphate" evidence="7">
    <location>
        <position position="57"/>
    </location>
</feature>
<sequence length="224" mass="25323">MTDKIRILIADDFPLLREDLAELIGRQDDMVVAGEASTGGEIVALARETEYDLILMDIEMEQMNAGILAAERIREEQPDANVIFLTAHETREMIVTAMGAGALDYLVKGCGEEEILYHIRSAMEGHPVMQSRIHETIMQEYARLQKSERSLLFFINNISKLTGTERELIKLLLEGYKVNEIAGIRCVESSTVKTQIKGLLRKFGCSRTKEILQIIRELNIGHLF</sequence>
<dbReference type="PRINTS" id="PR00038">
    <property type="entry name" value="HTHLUXR"/>
</dbReference>
<dbReference type="InterPro" id="IPR001789">
    <property type="entry name" value="Sig_transdc_resp-reg_receiver"/>
</dbReference>
<evidence type="ECO:0000256" key="2">
    <source>
        <dbReference type="ARBA" id="ARBA00022553"/>
    </source>
</evidence>
<dbReference type="AlphaFoldDB" id="A0A7X2TBE4"/>
<evidence type="ECO:0000259" key="8">
    <source>
        <dbReference type="PROSITE" id="PS50043"/>
    </source>
</evidence>
<dbReference type="PANTHER" id="PTHR43214">
    <property type="entry name" value="TWO-COMPONENT RESPONSE REGULATOR"/>
    <property type="match status" value="1"/>
</dbReference>
<feature type="domain" description="Response regulatory" evidence="9">
    <location>
        <begin position="6"/>
        <end position="123"/>
    </location>
</feature>
<organism evidence="10 11">
    <name type="scientific">Clostridium porci</name>
    <dbReference type="NCBI Taxonomy" id="2605778"/>
    <lineage>
        <taxon>Bacteria</taxon>
        <taxon>Bacillati</taxon>
        <taxon>Bacillota</taxon>
        <taxon>Clostridia</taxon>
        <taxon>Eubacteriales</taxon>
        <taxon>Clostridiaceae</taxon>
        <taxon>Clostridium</taxon>
    </lineage>
</organism>
<dbReference type="Pfam" id="PF00196">
    <property type="entry name" value="GerE"/>
    <property type="match status" value="1"/>
</dbReference>
<dbReference type="InterPro" id="IPR039420">
    <property type="entry name" value="WalR-like"/>
</dbReference>
<dbReference type="InterPro" id="IPR011006">
    <property type="entry name" value="CheY-like_superfamily"/>
</dbReference>
<dbReference type="Gene3D" id="3.40.50.2300">
    <property type="match status" value="1"/>
</dbReference>
<evidence type="ECO:0000256" key="6">
    <source>
        <dbReference type="ARBA" id="ARBA00024867"/>
    </source>
</evidence>
<comment type="caution">
    <text evidence="10">The sequence shown here is derived from an EMBL/GenBank/DDBJ whole genome shotgun (WGS) entry which is preliminary data.</text>
</comment>
<keyword evidence="5" id="KW-0804">Transcription</keyword>
<dbReference type="InterPro" id="IPR058245">
    <property type="entry name" value="NreC/VraR/RcsB-like_REC"/>
</dbReference>
<keyword evidence="11" id="KW-1185">Reference proteome</keyword>
<comment type="function">
    <text evidence="6">May play the central regulatory role in sporulation. It may be an element of the effector pathway responsible for the activation of sporulation genes in response to nutritional stress. Spo0A may act in concert with spo0H (a sigma factor) to control the expression of some genes that are critical to the sporulation process.</text>
</comment>
<dbReference type="RefSeq" id="WP_154470448.1">
    <property type="nucleotide sequence ID" value="NZ_DBEWUL010000011.1"/>
</dbReference>
<keyword evidence="3" id="KW-0805">Transcription regulation</keyword>
<dbReference type="SMART" id="SM00421">
    <property type="entry name" value="HTH_LUXR"/>
    <property type="match status" value="1"/>
</dbReference>
<dbReference type="Proteomes" id="UP000429958">
    <property type="component" value="Unassembled WGS sequence"/>
</dbReference>
<feature type="domain" description="HTH luxR-type" evidence="8">
    <location>
        <begin position="154"/>
        <end position="219"/>
    </location>
</feature>
<dbReference type="PROSITE" id="PS50043">
    <property type="entry name" value="HTH_LUXR_2"/>
    <property type="match status" value="1"/>
</dbReference>
<dbReference type="CDD" id="cd17535">
    <property type="entry name" value="REC_NarL-like"/>
    <property type="match status" value="1"/>
</dbReference>
<dbReference type="InterPro" id="IPR000792">
    <property type="entry name" value="Tscrpt_reg_LuxR_C"/>
</dbReference>
<evidence type="ECO:0000256" key="3">
    <source>
        <dbReference type="ARBA" id="ARBA00023015"/>
    </source>
</evidence>
<dbReference type="SMART" id="SM00448">
    <property type="entry name" value="REC"/>
    <property type="match status" value="1"/>
</dbReference>
<evidence type="ECO:0000256" key="4">
    <source>
        <dbReference type="ARBA" id="ARBA00023125"/>
    </source>
</evidence>
<evidence type="ECO:0000256" key="5">
    <source>
        <dbReference type="ARBA" id="ARBA00023163"/>
    </source>
</evidence>
<evidence type="ECO:0000313" key="11">
    <source>
        <dbReference type="Proteomes" id="UP000429958"/>
    </source>
</evidence>